<dbReference type="SMART" id="SM00382">
    <property type="entry name" value="AAA"/>
    <property type="match status" value="1"/>
</dbReference>
<evidence type="ECO:0000256" key="6">
    <source>
        <dbReference type="ARBA" id="ARBA00023136"/>
    </source>
</evidence>
<organism evidence="10 12">
    <name type="scientific">Mumia zhuanghuii</name>
    <dbReference type="NCBI Taxonomy" id="2585211"/>
    <lineage>
        <taxon>Bacteria</taxon>
        <taxon>Bacillati</taxon>
        <taxon>Actinomycetota</taxon>
        <taxon>Actinomycetes</taxon>
        <taxon>Propionibacteriales</taxon>
        <taxon>Nocardioidaceae</taxon>
        <taxon>Mumia</taxon>
    </lineage>
</organism>
<dbReference type="InterPro" id="IPR003439">
    <property type="entry name" value="ABC_transporter-like_ATP-bd"/>
</dbReference>
<evidence type="ECO:0000313" key="10">
    <source>
        <dbReference type="EMBL" id="TNC30445.1"/>
    </source>
</evidence>
<dbReference type="SUPFAM" id="SSF90123">
    <property type="entry name" value="ABC transporter transmembrane region"/>
    <property type="match status" value="1"/>
</dbReference>
<dbReference type="RefSeq" id="WP_139088033.1">
    <property type="nucleotide sequence ID" value="NZ_VDFR01000066.1"/>
</dbReference>
<feature type="transmembrane region" description="Helical" evidence="7">
    <location>
        <begin position="42"/>
        <end position="62"/>
    </location>
</feature>
<evidence type="ECO:0000313" key="11">
    <source>
        <dbReference type="EMBL" id="TNC45363.1"/>
    </source>
</evidence>
<reference evidence="10 12" key="1">
    <citation type="submission" date="2019-05" db="EMBL/GenBank/DDBJ databases">
        <title>Mumia sp. nov., isolated from the intestinal contents of plateau pika (Ochotona curzoniae) in the Qinghai-Tibet plateau of China.</title>
        <authorList>
            <person name="Tian Z."/>
        </authorList>
    </citation>
    <scope>NUCLEOTIDE SEQUENCE [LARGE SCALE GENOMIC DNA]</scope>
    <source>
        <strain evidence="12">527</strain>
        <strain evidence="10">Z527</strain>
    </source>
</reference>
<evidence type="ECO:0000256" key="2">
    <source>
        <dbReference type="ARBA" id="ARBA00022692"/>
    </source>
</evidence>
<comment type="caution">
    <text evidence="10">The sequence shown here is derived from an EMBL/GenBank/DDBJ whole genome shotgun (WGS) entry which is preliminary data.</text>
</comment>
<feature type="domain" description="ABC transporter" evidence="8">
    <location>
        <begin position="325"/>
        <end position="542"/>
    </location>
</feature>
<dbReference type="PROSITE" id="PS50929">
    <property type="entry name" value="ABC_TM1F"/>
    <property type="match status" value="1"/>
</dbReference>
<feature type="transmembrane region" description="Helical" evidence="7">
    <location>
        <begin position="150"/>
        <end position="167"/>
    </location>
</feature>
<dbReference type="PROSITE" id="PS50893">
    <property type="entry name" value="ABC_TRANSPORTER_2"/>
    <property type="match status" value="1"/>
</dbReference>
<dbReference type="GO" id="GO:0005524">
    <property type="term" value="F:ATP binding"/>
    <property type="evidence" value="ECO:0007669"/>
    <property type="project" value="UniProtKB-KW"/>
</dbReference>
<sequence length="542" mass="56483">MTTARRRLLLGGFFGLLASLASIGLLLVSAWLISRAAQHPPVLYLMVAIVAVRAFGIARAALRYVERLYTHDGALRIGTEIRLAVYERLERLSPSTLAAGRRGERIARIVSDVDALQDRIVRVVIPRVVTALSAAVVVGLVLAVFPLGGVLLAGAVVVAWCGVLLAVRLGGADSNATTAELRGALAADVSQTVRSARDLVAYGAAEQARDALTRTGDRLATAERRSAFLDGLGVLIVRVCLGAATCAIAWAGVVAVADGALAPVLLAVVVLAPVALAEPLEGLSAIAQQDLRSAASRRRVDELVSAPEDVVDPDVPAPDPVGFDLQVRGLALGWGDAPDLVHGFDLDLPEGAVVAVAGPSGSGKSTLAAVLLRLAAPRAGTVTLGGTPIDALTGEQVRRVVATLRQDEHVFDTTIRENLRIADPGADDATMRAALDAAGLGAFVAALPDGLDTEVGENGNRLSGGERQRLGLARLLLGDHRVLVLDEPTEHLDAATAEGLLRDLVALAPYRSILLVSHDERALAAASHVVRLDAPTRIVDRV</sequence>
<evidence type="ECO:0000256" key="3">
    <source>
        <dbReference type="ARBA" id="ARBA00022741"/>
    </source>
</evidence>
<evidence type="ECO:0000259" key="9">
    <source>
        <dbReference type="PROSITE" id="PS50929"/>
    </source>
</evidence>
<feature type="transmembrane region" description="Helical" evidence="7">
    <location>
        <begin position="124"/>
        <end position="144"/>
    </location>
</feature>
<dbReference type="PANTHER" id="PTHR43394:SF1">
    <property type="entry name" value="ATP-BINDING CASSETTE SUB-FAMILY B MEMBER 10, MITOCHONDRIAL"/>
    <property type="match status" value="1"/>
</dbReference>
<gene>
    <name evidence="10" type="primary">cydC</name>
    <name evidence="11" type="ORF">FHE65_14780</name>
    <name evidence="10" type="ORF">FHE65_32880</name>
</gene>
<evidence type="ECO:0000259" key="8">
    <source>
        <dbReference type="PROSITE" id="PS50893"/>
    </source>
</evidence>
<keyword evidence="2 7" id="KW-0812">Transmembrane</keyword>
<dbReference type="GO" id="GO:0005886">
    <property type="term" value="C:plasma membrane"/>
    <property type="evidence" value="ECO:0007669"/>
    <property type="project" value="UniProtKB-SubCell"/>
</dbReference>
<dbReference type="Pfam" id="PF00005">
    <property type="entry name" value="ABC_tran"/>
    <property type="match status" value="1"/>
</dbReference>
<dbReference type="EMBL" id="VDFR01000218">
    <property type="protein sequence ID" value="TNC30445.1"/>
    <property type="molecule type" value="Genomic_DNA"/>
</dbReference>
<evidence type="ECO:0000256" key="1">
    <source>
        <dbReference type="ARBA" id="ARBA00004651"/>
    </source>
</evidence>
<dbReference type="Gene3D" id="1.20.1560.10">
    <property type="entry name" value="ABC transporter type 1, transmembrane domain"/>
    <property type="match status" value="1"/>
</dbReference>
<dbReference type="GO" id="GO:0016887">
    <property type="term" value="F:ATP hydrolysis activity"/>
    <property type="evidence" value="ECO:0007669"/>
    <property type="project" value="InterPro"/>
</dbReference>
<dbReference type="GO" id="GO:0034775">
    <property type="term" value="P:glutathione transmembrane transport"/>
    <property type="evidence" value="ECO:0007669"/>
    <property type="project" value="InterPro"/>
</dbReference>
<dbReference type="NCBIfam" id="TIGR02868">
    <property type="entry name" value="CydC"/>
    <property type="match status" value="1"/>
</dbReference>
<dbReference type="SUPFAM" id="SSF52540">
    <property type="entry name" value="P-loop containing nucleoside triphosphate hydrolases"/>
    <property type="match status" value="1"/>
</dbReference>
<comment type="subcellular location">
    <subcellularLocation>
        <location evidence="1">Cell membrane</location>
        <topology evidence="1">Multi-pass membrane protein</topology>
    </subcellularLocation>
</comment>
<evidence type="ECO:0000256" key="5">
    <source>
        <dbReference type="ARBA" id="ARBA00022989"/>
    </source>
</evidence>
<keyword evidence="5 7" id="KW-1133">Transmembrane helix</keyword>
<accession>A0A5C4MC84</accession>
<dbReference type="InterPro" id="IPR017871">
    <property type="entry name" value="ABC_transporter-like_CS"/>
</dbReference>
<keyword evidence="4" id="KW-0067">ATP-binding</keyword>
<dbReference type="OrthoDB" id="9806127at2"/>
<evidence type="ECO:0000256" key="7">
    <source>
        <dbReference type="SAM" id="Phobius"/>
    </source>
</evidence>
<dbReference type="GO" id="GO:0015421">
    <property type="term" value="F:ABC-type oligopeptide transporter activity"/>
    <property type="evidence" value="ECO:0007669"/>
    <property type="project" value="TreeGrafter"/>
</dbReference>
<dbReference type="AlphaFoldDB" id="A0A5C4MC84"/>
<dbReference type="InterPro" id="IPR039421">
    <property type="entry name" value="Type_1_exporter"/>
</dbReference>
<dbReference type="Proteomes" id="UP000306740">
    <property type="component" value="Unassembled WGS sequence"/>
</dbReference>
<dbReference type="InterPro" id="IPR014223">
    <property type="entry name" value="ABC_CydC/D"/>
</dbReference>
<dbReference type="EMBL" id="VDFR01000066">
    <property type="protein sequence ID" value="TNC45363.1"/>
    <property type="molecule type" value="Genomic_DNA"/>
</dbReference>
<evidence type="ECO:0000313" key="12">
    <source>
        <dbReference type="Proteomes" id="UP000306740"/>
    </source>
</evidence>
<dbReference type="InterPro" id="IPR003593">
    <property type="entry name" value="AAA+_ATPase"/>
</dbReference>
<evidence type="ECO:0000256" key="4">
    <source>
        <dbReference type="ARBA" id="ARBA00022840"/>
    </source>
</evidence>
<keyword evidence="6 7" id="KW-0472">Membrane</keyword>
<dbReference type="GO" id="GO:0045454">
    <property type="term" value="P:cell redox homeostasis"/>
    <property type="evidence" value="ECO:0007669"/>
    <property type="project" value="InterPro"/>
</dbReference>
<dbReference type="InterPro" id="IPR027417">
    <property type="entry name" value="P-loop_NTPase"/>
</dbReference>
<dbReference type="InterPro" id="IPR036640">
    <property type="entry name" value="ABC1_TM_sf"/>
</dbReference>
<feature type="domain" description="ABC transmembrane type-1" evidence="9">
    <location>
        <begin position="9"/>
        <end position="289"/>
    </location>
</feature>
<keyword evidence="3" id="KW-0547">Nucleotide-binding</keyword>
<protein>
    <submittedName>
        <fullName evidence="10">Thiol reductant ABC exporter subunit CydC</fullName>
    </submittedName>
</protein>
<proteinExistence type="predicted"/>
<dbReference type="PANTHER" id="PTHR43394">
    <property type="entry name" value="ATP-DEPENDENT PERMEASE MDL1, MITOCHONDRIAL"/>
    <property type="match status" value="1"/>
</dbReference>
<dbReference type="Gene3D" id="3.40.50.300">
    <property type="entry name" value="P-loop containing nucleotide triphosphate hydrolases"/>
    <property type="match status" value="1"/>
</dbReference>
<dbReference type="InterPro" id="IPR011527">
    <property type="entry name" value="ABC1_TM_dom"/>
</dbReference>
<name>A0A5C4MC84_9ACTN</name>
<dbReference type="PROSITE" id="PS00211">
    <property type="entry name" value="ABC_TRANSPORTER_1"/>
    <property type="match status" value="1"/>
</dbReference>
<feature type="transmembrane region" description="Helical" evidence="7">
    <location>
        <begin position="227"/>
        <end position="253"/>
    </location>
</feature>
<dbReference type="Pfam" id="PF00664">
    <property type="entry name" value="ABC_membrane"/>
    <property type="match status" value="1"/>
</dbReference>